<evidence type="ECO:0000313" key="3">
    <source>
        <dbReference type="Proteomes" id="UP000011529"/>
    </source>
</evidence>
<dbReference type="AlphaFoldDB" id="M2A8F8"/>
<organism evidence="2 3">
    <name type="scientific">Rhodopirellula europaea 6C</name>
    <dbReference type="NCBI Taxonomy" id="1263867"/>
    <lineage>
        <taxon>Bacteria</taxon>
        <taxon>Pseudomonadati</taxon>
        <taxon>Planctomycetota</taxon>
        <taxon>Planctomycetia</taxon>
        <taxon>Pirellulales</taxon>
        <taxon>Pirellulaceae</taxon>
        <taxon>Rhodopirellula</taxon>
    </lineage>
</organism>
<dbReference type="PATRIC" id="fig|1263867.3.peg.1260"/>
<keyword evidence="2" id="KW-0378">Hydrolase</keyword>
<dbReference type="GO" id="GO:0008833">
    <property type="term" value="F:deoxyribonuclease IV (phage-T4-induced) activity"/>
    <property type="evidence" value="ECO:0007669"/>
    <property type="project" value="UniProtKB-EC"/>
</dbReference>
<sequence length="368" mass="40598">MLLGRGIAVYRAKCPLDAEPFAHSSRFVCSLPDESVWEPPKGSDDSRRKVTIMPMTPGYHTGGLLLHDPVSTIEPLVSMGYRCVAVRPRRGILAWENGLAADGALSSQARGPETDSWDRFLDEARLHRCRVVIDTESSFVLDREKAAMPSLADSNADSSQAALDWCQHWIRMAERLPGTVLTLGSGVWPRDEFSPGLSEADLERLASRLESLASFAQQRGVSIALRPATGHAISSVAEFERMCQWLPDGVDLGLAADLGEMVSAGEMPLGARLQRNAERLKLVYLCDHRWPGQPPRDLPLGTVGRDDTPIGTGELTLRRVTETLGKMGFDGPLIARVEGHCEQGLRIPRLGMQHLMQCRWWRQACEQA</sequence>
<dbReference type="EMBL" id="ANMO01000067">
    <property type="protein sequence ID" value="EMB18106.1"/>
    <property type="molecule type" value="Genomic_DNA"/>
</dbReference>
<dbReference type="PANTHER" id="PTHR12110">
    <property type="entry name" value="HYDROXYPYRUVATE ISOMERASE"/>
    <property type="match status" value="1"/>
</dbReference>
<comment type="caution">
    <text evidence="2">The sequence shown here is derived from an EMBL/GenBank/DDBJ whole genome shotgun (WGS) entry which is preliminary data.</text>
</comment>
<protein>
    <submittedName>
        <fullName evidence="2">Protein containing Xylose isomerase-type TIM barrel domain protein</fullName>
        <ecNumber evidence="2">3.1.21.2</ecNumber>
    </submittedName>
</protein>
<name>M2A8F8_9BACT</name>
<dbReference type="Gene3D" id="3.20.20.150">
    <property type="entry name" value="Divalent-metal-dependent TIM barrel enzymes"/>
    <property type="match status" value="1"/>
</dbReference>
<reference evidence="2" key="2">
    <citation type="journal article" date="2013" name="Mar. Genomics">
        <title>Expression of sulfatases in Rhodopirellula baltica and the diversity of sulfatases in the genus Rhodopirellula.</title>
        <authorList>
            <person name="Wegner C.E."/>
            <person name="Richter-Heitmann T."/>
            <person name="Klindworth A."/>
            <person name="Klockow C."/>
            <person name="Richter M."/>
            <person name="Achstetter T."/>
            <person name="Glockner F.O."/>
            <person name="Harder J."/>
        </authorList>
    </citation>
    <scope>NUCLEOTIDE SEQUENCE [LARGE SCALE GENOMIC DNA]</scope>
    <source>
        <strain evidence="2">6C</strain>
    </source>
</reference>
<keyword evidence="3" id="KW-1185">Reference proteome</keyword>
<dbReference type="Pfam" id="PF01261">
    <property type="entry name" value="AP_endonuc_2"/>
    <property type="match status" value="1"/>
</dbReference>
<dbReference type="EC" id="3.1.21.2" evidence="2"/>
<proteinExistence type="predicted"/>
<dbReference type="PANTHER" id="PTHR12110:SF21">
    <property type="entry name" value="XYLOSE ISOMERASE-LIKE TIM BARREL DOMAIN-CONTAINING PROTEIN"/>
    <property type="match status" value="1"/>
</dbReference>
<dbReference type="InterPro" id="IPR050312">
    <property type="entry name" value="IolE/XylAMocC-like"/>
</dbReference>
<keyword evidence="2" id="KW-0413">Isomerase</keyword>
<gene>
    <name evidence="2" type="ORF">RE6C_01188</name>
</gene>
<evidence type="ECO:0000259" key="1">
    <source>
        <dbReference type="Pfam" id="PF01261"/>
    </source>
</evidence>
<dbReference type="GO" id="GO:0016853">
    <property type="term" value="F:isomerase activity"/>
    <property type="evidence" value="ECO:0007669"/>
    <property type="project" value="UniProtKB-KW"/>
</dbReference>
<reference evidence="2" key="1">
    <citation type="submission" date="2012-11" db="EMBL/GenBank/DDBJ databases">
        <title>Permanent draft genomes of Rhodopirellula europaea strain SH398 and 6C.</title>
        <authorList>
            <person name="Richter M."/>
            <person name="Richter-Heitmann T."/>
            <person name="Frank C."/>
            <person name="Harder J."/>
            <person name="Glockner F.O."/>
        </authorList>
    </citation>
    <scope>NUCLEOTIDE SEQUENCE</scope>
    <source>
        <strain evidence="2">6C</strain>
    </source>
</reference>
<dbReference type="SUPFAM" id="SSF51658">
    <property type="entry name" value="Xylose isomerase-like"/>
    <property type="match status" value="1"/>
</dbReference>
<accession>M2A8F8</accession>
<dbReference type="InterPro" id="IPR013022">
    <property type="entry name" value="Xyl_isomerase-like_TIM-brl"/>
</dbReference>
<feature type="domain" description="Xylose isomerase-like TIM barrel" evidence="1">
    <location>
        <begin position="77"/>
        <end position="351"/>
    </location>
</feature>
<dbReference type="InterPro" id="IPR036237">
    <property type="entry name" value="Xyl_isomerase-like_sf"/>
</dbReference>
<dbReference type="Proteomes" id="UP000011529">
    <property type="component" value="Unassembled WGS sequence"/>
</dbReference>
<evidence type="ECO:0000313" key="2">
    <source>
        <dbReference type="EMBL" id="EMB18106.1"/>
    </source>
</evidence>